<accession>D5SY91</accession>
<dbReference type="STRING" id="521674.Plim_4073"/>
<dbReference type="AlphaFoldDB" id="D5SY91"/>
<gene>
    <name evidence="1" type="ordered locus">Plim_4073</name>
</gene>
<evidence type="ECO:0000313" key="2">
    <source>
        <dbReference type="Proteomes" id="UP000002220"/>
    </source>
</evidence>
<proteinExistence type="predicted"/>
<protein>
    <recommendedName>
        <fullName evidence="3">Nucleic acid binding OB-fold tRNA/helicase-type</fullName>
    </recommendedName>
</protein>
<organism evidence="1 2">
    <name type="scientific">Planctopirus limnophila (strain ATCC 43296 / DSM 3776 / IFAM 1008 / Mu 290)</name>
    <name type="common">Planctomyces limnophilus</name>
    <dbReference type="NCBI Taxonomy" id="521674"/>
    <lineage>
        <taxon>Bacteria</taxon>
        <taxon>Pseudomonadati</taxon>
        <taxon>Planctomycetota</taxon>
        <taxon>Planctomycetia</taxon>
        <taxon>Planctomycetales</taxon>
        <taxon>Planctomycetaceae</taxon>
        <taxon>Planctopirus</taxon>
    </lineage>
</organism>
<dbReference type="Proteomes" id="UP000002220">
    <property type="component" value="Chromosome"/>
</dbReference>
<name>D5SY91_PLAL2</name>
<evidence type="ECO:0008006" key="3">
    <source>
        <dbReference type="Google" id="ProtNLM"/>
    </source>
</evidence>
<keyword evidence="2" id="KW-1185">Reference proteome</keyword>
<dbReference type="eggNOG" id="COG2165">
    <property type="taxonomic scope" value="Bacteria"/>
</dbReference>
<dbReference type="KEGG" id="plm:Plim_4073"/>
<sequence length="138" mass="15388">MLCCLGFLLAHGKVGAADEPSIDKTPPVKIQPQEARKFIGQNVEVTFLVKAAKYSEKRKTVYLDSEANFHLETNLGIAIDEQGIFLLKDVEKIESPADHFRGKAIRVTGFLILEDERPYIRVTSSRQISVIPQPAPKP</sequence>
<reference evidence="1 2" key="1">
    <citation type="journal article" date="2010" name="Stand. Genomic Sci.">
        <title>Complete genome sequence of Planctomyces limnophilus type strain (Mu 290).</title>
        <authorList>
            <person name="Labutti K."/>
            <person name="Sikorski J."/>
            <person name="Schneider S."/>
            <person name="Nolan M."/>
            <person name="Lucas S."/>
            <person name="Glavina Del Rio T."/>
            <person name="Tice H."/>
            <person name="Cheng J.F."/>
            <person name="Goodwin L."/>
            <person name="Pitluck S."/>
            <person name="Liolios K."/>
            <person name="Ivanova N."/>
            <person name="Mavromatis K."/>
            <person name="Mikhailova N."/>
            <person name="Pati A."/>
            <person name="Chen A."/>
            <person name="Palaniappan K."/>
            <person name="Land M."/>
            <person name="Hauser L."/>
            <person name="Chang Y.J."/>
            <person name="Jeffries C.D."/>
            <person name="Tindall B.J."/>
            <person name="Rohde M."/>
            <person name="Goker M."/>
            <person name="Woyke T."/>
            <person name="Bristow J."/>
            <person name="Eisen J.A."/>
            <person name="Markowitz V."/>
            <person name="Hugenholtz P."/>
            <person name="Kyrpides N.C."/>
            <person name="Klenk H.P."/>
            <person name="Lapidus A."/>
        </authorList>
    </citation>
    <scope>NUCLEOTIDE SEQUENCE [LARGE SCALE GENOMIC DNA]</scope>
    <source>
        <strain evidence="2">ATCC 43296 / DSM 3776 / IFAM 1008 / 290</strain>
    </source>
</reference>
<evidence type="ECO:0000313" key="1">
    <source>
        <dbReference type="EMBL" id="ADG69884.1"/>
    </source>
</evidence>
<dbReference type="HOGENOM" id="CLU_1853364_0_0_0"/>
<dbReference type="EMBL" id="CP001744">
    <property type="protein sequence ID" value="ADG69884.1"/>
    <property type="molecule type" value="Genomic_DNA"/>
</dbReference>